<feature type="region of interest" description="Disordered" evidence="1">
    <location>
        <begin position="1"/>
        <end position="28"/>
    </location>
</feature>
<dbReference type="PANTHER" id="PTHR43096:SF26">
    <property type="entry name" value="CR-TYPE DOMAIN-CONTAINING PROTEIN"/>
    <property type="match status" value="1"/>
</dbReference>
<dbReference type="EMBL" id="GGEC01027109">
    <property type="protein sequence ID" value="MBX07593.1"/>
    <property type="molecule type" value="Transcribed_RNA"/>
</dbReference>
<dbReference type="EMBL" id="GGEC01027112">
    <property type="protein sequence ID" value="MBX07596.1"/>
    <property type="molecule type" value="Transcribed_RNA"/>
</dbReference>
<dbReference type="GO" id="GO:0009535">
    <property type="term" value="C:chloroplast thylakoid membrane"/>
    <property type="evidence" value="ECO:0007669"/>
    <property type="project" value="TreeGrafter"/>
</dbReference>
<dbReference type="PROSITE" id="PS50076">
    <property type="entry name" value="DNAJ_2"/>
    <property type="match status" value="1"/>
</dbReference>
<protein>
    <submittedName>
        <fullName evidence="4">Uncharacterized protein MANES_14G157300</fullName>
    </submittedName>
</protein>
<dbReference type="PRINTS" id="PR00625">
    <property type="entry name" value="JDOMAIN"/>
</dbReference>
<name>A0A2P2KPE9_RHIMU</name>
<dbReference type="GO" id="GO:0042026">
    <property type="term" value="P:protein refolding"/>
    <property type="evidence" value="ECO:0007669"/>
    <property type="project" value="TreeGrafter"/>
</dbReference>
<dbReference type="Pfam" id="PF00226">
    <property type="entry name" value="DnaJ"/>
    <property type="match status" value="1"/>
</dbReference>
<organism evidence="3">
    <name type="scientific">Rhizophora mucronata</name>
    <name type="common">Asiatic mangrove</name>
    <dbReference type="NCBI Taxonomy" id="61149"/>
    <lineage>
        <taxon>Eukaryota</taxon>
        <taxon>Viridiplantae</taxon>
        <taxon>Streptophyta</taxon>
        <taxon>Embryophyta</taxon>
        <taxon>Tracheophyta</taxon>
        <taxon>Spermatophyta</taxon>
        <taxon>Magnoliopsida</taxon>
        <taxon>eudicotyledons</taxon>
        <taxon>Gunneridae</taxon>
        <taxon>Pentapetalae</taxon>
        <taxon>rosids</taxon>
        <taxon>fabids</taxon>
        <taxon>Malpighiales</taxon>
        <taxon>Rhizophoraceae</taxon>
        <taxon>Rhizophora</taxon>
    </lineage>
</organism>
<dbReference type="InterPro" id="IPR001623">
    <property type="entry name" value="DnaJ_domain"/>
</dbReference>
<dbReference type="SUPFAM" id="SSF46565">
    <property type="entry name" value="Chaperone J-domain"/>
    <property type="match status" value="1"/>
</dbReference>
<evidence type="ECO:0000313" key="4">
    <source>
        <dbReference type="EMBL" id="MBX07598.1"/>
    </source>
</evidence>
<dbReference type="GO" id="GO:0051082">
    <property type="term" value="F:unfolded protein binding"/>
    <property type="evidence" value="ECO:0007669"/>
    <property type="project" value="TreeGrafter"/>
</dbReference>
<dbReference type="EMBL" id="GGEC01027114">
    <property type="protein sequence ID" value="MBX07598.1"/>
    <property type="molecule type" value="Transcribed_RNA"/>
</dbReference>
<feature type="domain" description="J" evidence="2">
    <location>
        <begin position="57"/>
        <end position="127"/>
    </location>
</feature>
<dbReference type="PANTHER" id="PTHR43096">
    <property type="entry name" value="DNAJ HOMOLOG 1, MITOCHONDRIAL-RELATED"/>
    <property type="match status" value="1"/>
</dbReference>
<proteinExistence type="predicted"/>
<dbReference type="InterPro" id="IPR036869">
    <property type="entry name" value="J_dom_sf"/>
</dbReference>
<dbReference type="CDD" id="cd06257">
    <property type="entry name" value="DnaJ"/>
    <property type="match status" value="1"/>
</dbReference>
<evidence type="ECO:0000259" key="2">
    <source>
        <dbReference type="PROSITE" id="PS50076"/>
    </source>
</evidence>
<feature type="compositionally biased region" description="Basic residues" evidence="1">
    <location>
        <begin position="18"/>
        <end position="28"/>
    </location>
</feature>
<evidence type="ECO:0000256" key="1">
    <source>
        <dbReference type="SAM" id="MobiDB-lite"/>
    </source>
</evidence>
<dbReference type="AlphaFoldDB" id="A0A2P2KPE9"/>
<sequence>MTHPSPAGCLIKIGTPPHSRRSRKHGITRRKTALGWPAIGGGGGGGGGAVRATAGSDYYSTLNVGRNASSQEIKAAYRKLARKYHPDMNKGPGAEEKFKEISAAYEVVYLHPKYLFTCVRLCYCQAWPTDLTKGTPIEGECLFRATPYDNKRLLCAENV</sequence>
<accession>A0A2P2KPE9</accession>
<reference evidence="3" key="1">
    <citation type="submission" date="2018-02" db="EMBL/GenBank/DDBJ databases">
        <title>Rhizophora mucronata_Transcriptome.</title>
        <authorList>
            <person name="Meera S.P."/>
            <person name="Sreeshan A."/>
            <person name="Augustine A."/>
        </authorList>
    </citation>
    <scope>NUCLEOTIDE SEQUENCE</scope>
    <source>
        <tissue evidence="3">Leaf</tissue>
    </source>
</reference>
<evidence type="ECO:0000313" key="3">
    <source>
        <dbReference type="EMBL" id="MBX07593.1"/>
    </source>
</evidence>
<dbReference type="Gene3D" id="1.10.287.110">
    <property type="entry name" value="DnaJ domain"/>
    <property type="match status" value="1"/>
</dbReference>
<dbReference type="SMART" id="SM00271">
    <property type="entry name" value="DnaJ"/>
    <property type="match status" value="1"/>
</dbReference>